<reference evidence="1" key="1">
    <citation type="submission" date="2020-10" db="EMBL/GenBank/DDBJ databases">
        <authorList>
            <person name="Gilroy R."/>
        </authorList>
    </citation>
    <scope>NUCLEOTIDE SEQUENCE</scope>
    <source>
        <strain evidence="1">ChiSjej3B21-11622</strain>
    </source>
</reference>
<dbReference type="AlphaFoldDB" id="A0A9D1D0G9"/>
<reference evidence="1" key="2">
    <citation type="journal article" date="2021" name="PeerJ">
        <title>Extensive microbial diversity within the chicken gut microbiome revealed by metagenomics and culture.</title>
        <authorList>
            <person name="Gilroy R."/>
            <person name="Ravi A."/>
            <person name="Getino M."/>
            <person name="Pursley I."/>
            <person name="Horton D.L."/>
            <person name="Alikhan N.F."/>
            <person name="Baker D."/>
            <person name="Gharbi K."/>
            <person name="Hall N."/>
            <person name="Watson M."/>
            <person name="Adriaenssens E.M."/>
            <person name="Foster-Nyarko E."/>
            <person name="Jarju S."/>
            <person name="Secka A."/>
            <person name="Antonio M."/>
            <person name="Oren A."/>
            <person name="Chaudhuri R.R."/>
            <person name="La Ragione R."/>
            <person name="Hildebrand F."/>
            <person name="Pallen M.J."/>
        </authorList>
    </citation>
    <scope>NUCLEOTIDE SEQUENCE</scope>
    <source>
        <strain evidence="1">ChiSjej3B21-11622</strain>
    </source>
</reference>
<accession>A0A9D1D0G9</accession>
<sequence>MKKIWAVLVVILWGLAAVQALGITRQEEKEKIMQVLADVGTMEQSASVEYYGVFGEKEKSPASFLKEVAEALGMEEKLTLSRAEEEDRKEERLSSSKGKDSLDMRIVTLTEEGQEEQYFLLSLTADGEPVKTFEWREALDDLLSGKMEDVHSTTNIIGSYEGKLSLQERNRAADELLERMDVTVVEEKRSMDLYTICGYTPLLEERVMQQGSPINLNLAMNYNEEEDRTYIYAAVPILSLDY</sequence>
<dbReference type="InterPro" id="IPR036209">
    <property type="entry name" value="YwmB-like_sf"/>
</dbReference>
<dbReference type="InterPro" id="IPR014794">
    <property type="entry name" value="DUF1779"/>
</dbReference>
<dbReference type="Pfam" id="PF08680">
    <property type="entry name" value="DUF1779"/>
    <property type="match status" value="1"/>
</dbReference>
<dbReference type="SUPFAM" id="SSF143842">
    <property type="entry name" value="YwmB-like"/>
    <property type="match status" value="1"/>
</dbReference>
<evidence type="ECO:0000313" key="2">
    <source>
        <dbReference type="Proteomes" id="UP000886886"/>
    </source>
</evidence>
<proteinExistence type="predicted"/>
<comment type="caution">
    <text evidence="1">The sequence shown here is derived from an EMBL/GenBank/DDBJ whole genome shotgun (WGS) entry which is preliminary data.</text>
</comment>
<evidence type="ECO:0000313" key="1">
    <source>
        <dbReference type="EMBL" id="HIQ95523.1"/>
    </source>
</evidence>
<dbReference type="Gene3D" id="3.30.360.40">
    <property type="entry name" value="YwmB-like"/>
    <property type="match status" value="1"/>
</dbReference>
<organism evidence="1 2">
    <name type="scientific">Candidatus Limivivens merdigallinarum</name>
    <dbReference type="NCBI Taxonomy" id="2840859"/>
    <lineage>
        <taxon>Bacteria</taxon>
        <taxon>Bacillati</taxon>
        <taxon>Bacillota</taxon>
        <taxon>Clostridia</taxon>
        <taxon>Lachnospirales</taxon>
        <taxon>Lachnospiraceae</taxon>
        <taxon>Lachnospiraceae incertae sedis</taxon>
        <taxon>Candidatus Limivivens</taxon>
    </lineage>
</organism>
<dbReference type="Proteomes" id="UP000886886">
    <property type="component" value="Unassembled WGS sequence"/>
</dbReference>
<dbReference type="EMBL" id="DVFT01000042">
    <property type="protein sequence ID" value="HIQ95523.1"/>
    <property type="molecule type" value="Genomic_DNA"/>
</dbReference>
<protein>
    <submittedName>
        <fullName evidence="1">YwmB family TATA-box binding protein</fullName>
    </submittedName>
</protein>
<name>A0A9D1D0G9_9FIRM</name>
<gene>
    <name evidence="1" type="ORF">IAB26_03075</name>
</gene>